<evidence type="ECO:0000313" key="3">
    <source>
        <dbReference type="Proteomes" id="UP000244240"/>
    </source>
</evidence>
<evidence type="ECO:0000313" key="2">
    <source>
        <dbReference type="EMBL" id="PTX60720.1"/>
    </source>
</evidence>
<accession>A0A2T6BXC5</accession>
<reference evidence="2 3" key="1">
    <citation type="submission" date="2018-04" db="EMBL/GenBank/DDBJ databases">
        <title>Genomic Encyclopedia of Archaeal and Bacterial Type Strains, Phase II (KMG-II): from individual species to whole genera.</title>
        <authorList>
            <person name="Goeker M."/>
        </authorList>
    </citation>
    <scope>NUCLEOTIDE SEQUENCE [LARGE SCALE GENOMIC DNA]</scope>
    <source>
        <strain evidence="2 3">DSM 45787</strain>
    </source>
</reference>
<dbReference type="EMBL" id="QBKR01000008">
    <property type="protein sequence ID" value="PTX60720.1"/>
    <property type="molecule type" value="Genomic_DNA"/>
</dbReference>
<evidence type="ECO:0000256" key="1">
    <source>
        <dbReference type="SAM" id="Phobius"/>
    </source>
</evidence>
<feature type="transmembrane region" description="Helical" evidence="1">
    <location>
        <begin position="56"/>
        <end position="77"/>
    </location>
</feature>
<proteinExistence type="predicted"/>
<keyword evidence="1" id="KW-0472">Membrane</keyword>
<dbReference type="RefSeq" id="WP_146172132.1">
    <property type="nucleotide sequence ID" value="NZ_QBKR01000008.1"/>
</dbReference>
<dbReference type="Proteomes" id="UP000244240">
    <property type="component" value="Unassembled WGS sequence"/>
</dbReference>
<keyword evidence="1" id="KW-0812">Transmembrane</keyword>
<feature type="transmembrane region" description="Helical" evidence="1">
    <location>
        <begin position="89"/>
        <end position="107"/>
    </location>
</feature>
<feature type="transmembrane region" description="Helical" evidence="1">
    <location>
        <begin position="6"/>
        <end position="25"/>
    </location>
</feature>
<feature type="transmembrane region" description="Helical" evidence="1">
    <location>
        <begin position="128"/>
        <end position="152"/>
    </location>
</feature>
<sequence length="156" mass="17179">MLVENPAWLLFAASAIVVVGIVIAFRQTVSNVLSAGQMEGAEEGVPSLVQREFTRFFIKMLVIESLPLLLVIFFFIQVLEGRGAVEVEVPLILIFLLLIFGWVNVFLTRMQVVQDPRSNEVLKKRITAHAVIIGGMLSAFPLISLALCLLILTGSL</sequence>
<gene>
    <name evidence="2" type="ORF">C8P63_10829</name>
</gene>
<comment type="caution">
    <text evidence="2">The sequence shown here is derived from an EMBL/GenBank/DDBJ whole genome shotgun (WGS) entry which is preliminary data.</text>
</comment>
<keyword evidence="3" id="KW-1185">Reference proteome</keyword>
<protein>
    <submittedName>
        <fullName evidence="2">Uncharacterized protein</fullName>
    </submittedName>
</protein>
<name>A0A2T6BXC5_9BACL</name>
<keyword evidence="1" id="KW-1133">Transmembrane helix</keyword>
<organism evidence="2 3">
    <name type="scientific">Melghirimyces profundicolus</name>
    <dbReference type="NCBI Taxonomy" id="1242148"/>
    <lineage>
        <taxon>Bacteria</taxon>
        <taxon>Bacillati</taxon>
        <taxon>Bacillota</taxon>
        <taxon>Bacilli</taxon>
        <taxon>Bacillales</taxon>
        <taxon>Thermoactinomycetaceae</taxon>
        <taxon>Melghirimyces</taxon>
    </lineage>
</organism>
<dbReference type="AlphaFoldDB" id="A0A2T6BXC5"/>